<protein>
    <submittedName>
        <fullName evidence="2">Uncharacterized protein</fullName>
    </submittedName>
</protein>
<evidence type="ECO:0000313" key="3">
    <source>
        <dbReference type="Proteomes" id="UP001054837"/>
    </source>
</evidence>
<evidence type="ECO:0000256" key="1">
    <source>
        <dbReference type="SAM" id="MobiDB-lite"/>
    </source>
</evidence>
<keyword evidence="3" id="KW-1185">Reference proteome</keyword>
<feature type="region of interest" description="Disordered" evidence="1">
    <location>
        <begin position="1"/>
        <end position="29"/>
    </location>
</feature>
<sequence>MPFRLSDRLTRFGGRTNHPSFEPNSFPKMRQTTTEECGQHLGKGGRLAGTRWSHFHLHSEERNGRIPVLFWQSVAGRKRGLHQRGRPQLHQGEDPLIYGMRITRHATCPDIGISVSNRPRYPTIPPEDREDPYYSPVPNDPYWYQKENDDDTKESNKKSPTRSTKEEEHHNIASSLTVNSASLIVLSVSILLSWRWVDK</sequence>
<comment type="caution">
    <text evidence="2">The sequence shown here is derived from an EMBL/GenBank/DDBJ whole genome shotgun (WGS) entry which is preliminary data.</text>
</comment>
<evidence type="ECO:0000313" key="2">
    <source>
        <dbReference type="EMBL" id="GIY89710.1"/>
    </source>
</evidence>
<dbReference type="Proteomes" id="UP001054837">
    <property type="component" value="Unassembled WGS sequence"/>
</dbReference>
<gene>
    <name evidence="2" type="primary">AVEN_103489_1</name>
    <name evidence="2" type="ORF">CDAR_545911</name>
</gene>
<dbReference type="EMBL" id="BPLQ01015685">
    <property type="protein sequence ID" value="GIY89710.1"/>
    <property type="molecule type" value="Genomic_DNA"/>
</dbReference>
<feature type="compositionally biased region" description="Basic and acidic residues" evidence="1">
    <location>
        <begin position="1"/>
        <end position="10"/>
    </location>
</feature>
<name>A0AAV4X387_9ARAC</name>
<reference evidence="2 3" key="1">
    <citation type="submission" date="2021-06" db="EMBL/GenBank/DDBJ databases">
        <title>Caerostris darwini draft genome.</title>
        <authorList>
            <person name="Kono N."/>
            <person name="Arakawa K."/>
        </authorList>
    </citation>
    <scope>NUCLEOTIDE SEQUENCE [LARGE SCALE GENOMIC DNA]</scope>
</reference>
<organism evidence="2 3">
    <name type="scientific">Caerostris darwini</name>
    <dbReference type="NCBI Taxonomy" id="1538125"/>
    <lineage>
        <taxon>Eukaryota</taxon>
        <taxon>Metazoa</taxon>
        <taxon>Ecdysozoa</taxon>
        <taxon>Arthropoda</taxon>
        <taxon>Chelicerata</taxon>
        <taxon>Arachnida</taxon>
        <taxon>Araneae</taxon>
        <taxon>Araneomorphae</taxon>
        <taxon>Entelegynae</taxon>
        <taxon>Araneoidea</taxon>
        <taxon>Araneidae</taxon>
        <taxon>Caerostris</taxon>
    </lineage>
</organism>
<dbReference type="AlphaFoldDB" id="A0AAV4X387"/>
<accession>A0AAV4X387</accession>
<feature type="region of interest" description="Disordered" evidence="1">
    <location>
        <begin position="111"/>
        <end position="170"/>
    </location>
</feature>
<feature type="compositionally biased region" description="Basic and acidic residues" evidence="1">
    <location>
        <begin position="153"/>
        <end position="170"/>
    </location>
</feature>
<proteinExistence type="predicted"/>